<feature type="compositionally biased region" description="Gly residues" evidence="1">
    <location>
        <begin position="410"/>
        <end position="422"/>
    </location>
</feature>
<dbReference type="InterPro" id="IPR052578">
    <property type="entry name" value="PI_Transfer_CRAL-TRIO"/>
</dbReference>
<proteinExistence type="predicted"/>
<dbReference type="SMART" id="SM00516">
    <property type="entry name" value="SEC14"/>
    <property type="match status" value="1"/>
</dbReference>
<dbReference type="InterPro" id="IPR036273">
    <property type="entry name" value="CRAL/TRIO_N_dom_sf"/>
</dbReference>
<dbReference type="SUPFAM" id="SSF52087">
    <property type="entry name" value="CRAL/TRIO domain"/>
    <property type="match status" value="1"/>
</dbReference>
<feature type="domain" description="CRAL-TRIO" evidence="2">
    <location>
        <begin position="117"/>
        <end position="259"/>
    </location>
</feature>
<dbReference type="PANTHER" id="PTHR45824">
    <property type="entry name" value="GH16843P"/>
    <property type="match status" value="1"/>
</dbReference>
<dbReference type="InterPro" id="IPR036865">
    <property type="entry name" value="CRAL-TRIO_dom_sf"/>
</dbReference>
<name>A0A5C3M4U6_9AGAR</name>
<dbReference type="CDD" id="cd00170">
    <property type="entry name" value="SEC14"/>
    <property type="match status" value="1"/>
</dbReference>
<feature type="region of interest" description="Disordered" evidence="1">
    <location>
        <begin position="368"/>
        <end position="422"/>
    </location>
</feature>
<dbReference type="Pfam" id="PF03765">
    <property type="entry name" value="CRAL_TRIO_N"/>
    <property type="match status" value="1"/>
</dbReference>
<dbReference type="InterPro" id="IPR001251">
    <property type="entry name" value="CRAL-TRIO_dom"/>
</dbReference>
<keyword evidence="4" id="KW-1185">Reference proteome</keyword>
<evidence type="ECO:0000313" key="4">
    <source>
        <dbReference type="Proteomes" id="UP000308652"/>
    </source>
</evidence>
<dbReference type="EMBL" id="ML213597">
    <property type="protein sequence ID" value="TFK40424.1"/>
    <property type="molecule type" value="Genomic_DNA"/>
</dbReference>
<feature type="region of interest" description="Disordered" evidence="1">
    <location>
        <begin position="1"/>
        <end position="20"/>
    </location>
</feature>
<evidence type="ECO:0000313" key="3">
    <source>
        <dbReference type="EMBL" id="TFK40424.1"/>
    </source>
</evidence>
<dbReference type="InterPro" id="IPR011074">
    <property type="entry name" value="CRAL/TRIO_N_dom"/>
</dbReference>
<protein>
    <submittedName>
        <fullName evidence="3">CRAL/TRIO domain-containing protein</fullName>
    </submittedName>
</protein>
<dbReference type="SMART" id="SM01100">
    <property type="entry name" value="CRAL_TRIO_N"/>
    <property type="match status" value="1"/>
</dbReference>
<dbReference type="OrthoDB" id="75724at2759"/>
<dbReference type="GO" id="GO:0008526">
    <property type="term" value="F:phosphatidylinositol transfer activity"/>
    <property type="evidence" value="ECO:0007669"/>
    <property type="project" value="TreeGrafter"/>
</dbReference>
<dbReference type="Gene3D" id="3.40.525.10">
    <property type="entry name" value="CRAL-TRIO lipid binding domain"/>
    <property type="match status" value="1"/>
</dbReference>
<evidence type="ECO:0000256" key="1">
    <source>
        <dbReference type="SAM" id="MobiDB-lite"/>
    </source>
</evidence>
<sequence length="422" mass="46983">MSEKTYTPLPPASPVHQEDPRAKITNAEQAMYDEVLKHFSDENYELPGAEKGLLTDDEKFWLSRECLLRYLRASKWKTAAAIQRLEATLTWRRDFGLYDKVNAPHVEPEAVTGKEILFGYDVVGRPAFYMIPSRQNTTEATRQIEFAVWMLERGVDVMEPGVETLSILINFADKAKNPSLSTARTVLNILQDHYPERLGNAIVINVPFLVNAFFKIIMPFVDPVTREKVKFNPDVVKDGIFAPEMLMSQWWGGNQNFEYVHEKYWPVLVKTCDERHNRWKDSWKKLGGIVGVSEWEYKRLEKNEEIESSEEDKTSEKVEVPEHKELIVPLVPLITKESLLVTDSTAEPIPEMKKDDTKPSVPLIPLLAKEDTPAPTSNTDVKGGAAHPSAVVATPAGAAVDSTADAGASSGCGAGGDGGGGD</sequence>
<feature type="compositionally biased region" description="Low complexity" evidence="1">
    <location>
        <begin position="396"/>
        <end position="409"/>
    </location>
</feature>
<dbReference type="Proteomes" id="UP000308652">
    <property type="component" value="Unassembled WGS sequence"/>
</dbReference>
<dbReference type="PANTHER" id="PTHR45824:SF29">
    <property type="entry name" value="GH16843P"/>
    <property type="match status" value="1"/>
</dbReference>
<dbReference type="Pfam" id="PF00650">
    <property type="entry name" value="CRAL_TRIO"/>
    <property type="match status" value="1"/>
</dbReference>
<dbReference type="AlphaFoldDB" id="A0A5C3M4U6"/>
<reference evidence="3 4" key="1">
    <citation type="journal article" date="2019" name="Nat. Ecol. Evol.">
        <title>Megaphylogeny resolves global patterns of mushroom evolution.</title>
        <authorList>
            <person name="Varga T."/>
            <person name="Krizsan K."/>
            <person name="Foldi C."/>
            <person name="Dima B."/>
            <person name="Sanchez-Garcia M."/>
            <person name="Sanchez-Ramirez S."/>
            <person name="Szollosi G.J."/>
            <person name="Szarkandi J.G."/>
            <person name="Papp V."/>
            <person name="Albert L."/>
            <person name="Andreopoulos W."/>
            <person name="Angelini C."/>
            <person name="Antonin V."/>
            <person name="Barry K.W."/>
            <person name="Bougher N.L."/>
            <person name="Buchanan P."/>
            <person name="Buyck B."/>
            <person name="Bense V."/>
            <person name="Catcheside P."/>
            <person name="Chovatia M."/>
            <person name="Cooper J."/>
            <person name="Damon W."/>
            <person name="Desjardin D."/>
            <person name="Finy P."/>
            <person name="Geml J."/>
            <person name="Haridas S."/>
            <person name="Hughes K."/>
            <person name="Justo A."/>
            <person name="Karasinski D."/>
            <person name="Kautmanova I."/>
            <person name="Kiss B."/>
            <person name="Kocsube S."/>
            <person name="Kotiranta H."/>
            <person name="LaButti K.M."/>
            <person name="Lechner B.E."/>
            <person name="Liimatainen K."/>
            <person name="Lipzen A."/>
            <person name="Lukacs Z."/>
            <person name="Mihaltcheva S."/>
            <person name="Morgado L.N."/>
            <person name="Niskanen T."/>
            <person name="Noordeloos M.E."/>
            <person name="Ohm R.A."/>
            <person name="Ortiz-Santana B."/>
            <person name="Ovrebo C."/>
            <person name="Racz N."/>
            <person name="Riley R."/>
            <person name="Savchenko A."/>
            <person name="Shiryaev A."/>
            <person name="Soop K."/>
            <person name="Spirin V."/>
            <person name="Szebenyi C."/>
            <person name="Tomsovsky M."/>
            <person name="Tulloss R.E."/>
            <person name="Uehling J."/>
            <person name="Grigoriev I.V."/>
            <person name="Vagvolgyi C."/>
            <person name="Papp T."/>
            <person name="Martin F.M."/>
            <person name="Miettinen O."/>
            <person name="Hibbett D.S."/>
            <person name="Nagy L.G."/>
        </authorList>
    </citation>
    <scope>NUCLEOTIDE SEQUENCE [LARGE SCALE GENOMIC DNA]</scope>
    <source>
        <strain evidence="3 4">CBS 166.37</strain>
    </source>
</reference>
<dbReference type="STRING" id="68775.A0A5C3M4U6"/>
<evidence type="ECO:0000259" key="2">
    <source>
        <dbReference type="PROSITE" id="PS50191"/>
    </source>
</evidence>
<dbReference type="PROSITE" id="PS50191">
    <property type="entry name" value="CRAL_TRIO"/>
    <property type="match status" value="1"/>
</dbReference>
<accession>A0A5C3M4U6</accession>
<organism evidence="3 4">
    <name type="scientific">Crucibulum laeve</name>
    <dbReference type="NCBI Taxonomy" id="68775"/>
    <lineage>
        <taxon>Eukaryota</taxon>
        <taxon>Fungi</taxon>
        <taxon>Dikarya</taxon>
        <taxon>Basidiomycota</taxon>
        <taxon>Agaricomycotina</taxon>
        <taxon>Agaricomycetes</taxon>
        <taxon>Agaricomycetidae</taxon>
        <taxon>Agaricales</taxon>
        <taxon>Agaricineae</taxon>
        <taxon>Nidulariaceae</taxon>
        <taxon>Crucibulum</taxon>
    </lineage>
</organism>
<dbReference type="SUPFAM" id="SSF46938">
    <property type="entry name" value="CRAL/TRIO N-terminal domain"/>
    <property type="match status" value="1"/>
</dbReference>
<gene>
    <name evidence="3" type="ORF">BDQ12DRAFT_628410</name>
</gene>